<protein>
    <submittedName>
        <fullName evidence="2">Uncharacterized protein</fullName>
    </submittedName>
</protein>
<keyword evidence="3" id="KW-1185">Reference proteome</keyword>
<organism evidence="2 3">
    <name type="scientific">Brenthis ino</name>
    <name type="common">lesser marbled fritillary</name>
    <dbReference type="NCBI Taxonomy" id="405034"/>
    <lineage>
        <taxon>Eukaryota</taxon>
        <taxon>Metazoa</taxon>
        <taxon>Ecdysozoa</taxon>
        <taxon>Arthropoda</taxon>
        <taxon>Hexapoda</taxon>
        <taxon>Insecta</taxon>
        <taxon>Pterygota</taxon>
        <taxon>Neoptera</taxon>
        <taxon>Endopterygota</taxon>
        <taxon>Lepidoptera</taxon>
        <taxon>Glossata</taxon>
        <taxon>Ditrysia</taxon>
        <taxon>Papilionoidea</taxon>
        <taxon>Nymphalidae</taxon>
        <taxon>Heliconiinae</taxon>
        <taxon>Argynnini</taxon>
        <taxon>Brenthis</taxon>
    </lineage>
</organism>
<gene>
    <name evidence="2" type="ORF">BINO364_LOCUS10671</name>
</gene>
<feature type="non-terminal residue" evidence="2">
    <location>
        <position position="718"/>
    </location>
</feature>
<evidence type="ECO:0000313" key="3">
    <source>
        <dbReference type="Proteomes" id="UP000838878"/>
    </source>
</evidence>
<feature type="transmembrane region" description="Helical" evidence="1">
    <location>
        <begin position="321"/>
        <end position="343"/>
    </location>
</feature>
<dbReference type="OrthoDB" id="7456429at2759"/>
<dbReference type="EMBL" id="OV170225">
    <property type="protein sequence ID" value="CAH0725049.1"/>
    <property type="molecule type" value="Genomic_DNA"/>
</dbReference>
<keyword evidence="1" id="KW-0812">Transmembrane</keyword>
<evidence type="ECO:0000313" key="2">
    <source>
        <dbReference type="EMBL" id="CAH0725049.1"/>
    </source>
</evidence>
<dbReference type="AlphaFoldDB" id="A0A8J9YAC8"/>
<keyword evidence="1" id="KW-1133">Transmembrane helix</keyword>
<evidence type="ECO:0000256" key="1">
    <source>
        <dbReference type="SAM" id="Phobius"/>
    </source>
</evidence>
<keyword evidence="1" id="KW-0472">Membrane</keyword>
<dbReference type="Proteomes" id="UP000838878">
    <property type="component" value="Chromosome 5"/>
</dbReference>
<name>A0A8J9YAC8_9NEOP</name>
<accession>A0A8J9YAC8</accession>
<sequence length="718" mass="82718">MVCETFGNYVPEAGSPNVGTILFNRDDLNNRQWSKAKINLLQTRKYFQNLIPSPHLLRTVNENYLDYLLTYYQDSYNTVKREVKNIRLKKMVDVALSDALGGYLKVWILPITKYAYYGGSVSMEKAVNIFQVYDKIKRSLNTDGHNWRNPNENLLRSVAVDIVSRPRPTFTRSMENPCKLLSLYEKTDSDLKIPLPIVNWDVQPATLLLPLKDKSFTSLDSPNSSQIVLQYFDIAENCIKSQNVQNLDDFNKRFQVWLSNNIMPHLNDDNLYLPFGSILTLANTTKQFYGKICTSYKDKCKKLQSKAEILGLPQQVSLKKYIIITIILLIEIIWCVPSLFYLMRLKKKKKTTKEKKPFFRFFKKKLTFNMQKMSQYNFENNNFQGPRKDLGTKVFVEPKARNLEVALQFPSHESKYTVGKRSKATHSNASCKELKLAREIPETCPLKQEFASTSPFNDETNCQCYEVCENIISSITPSLNRKMGRTSELKDCRTSTMINKRTIKEVLYAQNSSVKKSISTLETKCGKNNEIILQKTSVRIPCLEEKNKENKIKTNTNTESKTKSLRTKHNDNKYGNKYVKQQVDQNSETKKPKTNETNIFKINNERIQYSKLNGDTRILRIKIDKPTKIRVGITNVKEVAGSSRKPSKIPRLAVKNSVKEALRNINKPINIKPSPKITNIKLNSPRMQKTNLKIKQNALDDSAIKRTSKVAKKINVTL</sequence>
<reference evidence="2" key="1">
    <citation type="submission" date="2021-12" db="EMBL/GenBank/DDBJ databases">
        <authorList>
            <person name="Martin H S."/>
        </authorList>
    </citation>
    <scope>NUCLEOTIDE SEQUENCE</scope>
</reference>
<proteinExistence type="predicted"/>